<evidence type="ECO:0000313" key="4">
    <source>
        <dbReference type="Proteomes" id="UP000604765"/>
    </source>
</evidence>
<feature type="domain" description="Zinc-ribbon" evidence="2">
    <location>
        <begin position="8"/>
        <end position="28"/>
    </location>
</feature>
<evidence type="ECO:0000313" key="3">
    <source>
        <dbReference type="EMBL" id="GHP14463.1"/>
    </source>
</evidence>
<keyword evidence="1" id="KW-0472">Membrane</keyword>
<sequence length="373" mass="43144">MDKRIRECPRCNAQVDSSANFCPRCGFKFSDNFQSKGERHVEKDVKMKNADDVKQSMDEKPNVSKKDQSIFQGESKGKVPYRVVSGPRINFSTLGMIFVELIVSYFVVIILVTILGFFPGDLFYDLTSGNFMMFSIVAITVFLEYKREVWLNNSDTENNRNRYYYGAQNYSKYEDVIDRYVYDNEIINMNDPLFSLNSHVNMDGEETAYLQPDEVVLYCQTNVLYYSIREWQEDPVYMTQQSGNTAVTFNVSDDEIHKDWSIFGNGTLYVTNHHIFYYSPARGKYNRNMIAMSLNRISFIKGHDDLGNAVNCIHVRWNGNINENIRDMYFGPAESNDSDTQLVDISLGQEFVKAVRQAIANDMHFNSNNLAYI</sequence>
<dbReference type="EMBL" id="BNJR01000016">
    <property type="protein sequence ID" value="GHP14463.1"/>
    <property type="molecule type" value="Genomic_DNA"/>
</dbReference>
<dbReference type="InterPro" id="IPR026870">
    <property type="entry name" value="Zinc_ribbon_dom"/>
</dbReference>
<dbReference type="Proteomes" id="UP000604765">
    <property type="component" value="Unassembled WGS sequence"/>
</dbReference>
<protein>
    <recommendedName>
        <fullName evidence="2">Zinc-ribbon domain-containing protein</fullName>
    </recommendedName>
</protein>
<keyword evidence="1" id="KW-1133">Transmembrane helix</keyword>
<gene>
    <name evidence="3" type="ORF">YK48G_18880</name>
</gene>
<name>A0ABQ3VZY3_9LACO</name>
<proteinExistence type="predicted"/>
<dbReference type="Pfam" id="PF13240">
    <property type="entry name" value="Zn_Ribbon_1"/>
    <property type="match status" value="1"/>
</dbReference>
<feature type="transmembrane region" description="Helical" evidence="1">
    <location>
        <begin position="123"/>
        <end position="143"/>
    </location>
</feature>
<accession>A0ABQ3VZY3</accession>
<keyword evidence="4" id="KW-1185">Reference proteome</keyword>
<organism evidence="3 4">
    <name type="scientific">Lentilactobacillus fungorum</name>
    <dbReference type="NCBI Taxonomy" id="2201250"/>
    <lineage>
        <taxon>Bacteria</taxon>
        <taxon>Bacillati</taxon>
        <taxon>Bacillota</taxon>
        <taxon>Bacilli</taxon>
        <taxon>Lactobacillales</taxon>
        <taxon>Lactobacillaceae</taxon>
        <taxon>Lentilactobacillus</taxon>
    </lineage>
</organism>
<comment type="caution">
    <text evidence="3">The sequence shown here is derived from an EMBL/GenBank/DDBJ whole genome shotgun (WGS) entry which is preliminary data.</text>
</comment>
<evidence type="ECO:0000256" key="1">
    <source>
        <dbReference type="SAM" id="Phobius"/>
    </source>
</evidence>
<reference evidence="3 4" key="1">
    <citation type="journal article" date="2021" name="Int. J. Syst. Evol. Microbiol.">
        <title>Lentilactobacillus fungorum sp. nov., isolated from spent mushroom substrates.</title>
        <authorList>
            <person name="Tohno M."/>
            <person name="Tanizawa Y."/>
            <person name="Kojima Y."/>
            <person name="Sakamoto M."/>
            <person name="Ohkuma M."/>
            <person name="Kobayashi H."/>
        </authorList>
    </citation>
    <scope>NUCLEOTIDE SEQUENCE [LARGE SCALE GENOMIC DNA]</scope>
    <source>
        <strain evidence="3 4">YK48G</strain>
    </source>
</reference>
<dbReference type="RefSeq" id="WP_203630459.1">
    <property type="nucleotide sequence ID" value="NZ_BNJR01000016.1"/>
</dbReference>
<evidence type="ECO:0000259" key="2">
    <source>
        <dbReference type="Pfam" id="PF13240"/>
    </source>
</evidence>
<keyword evidence="1" id="KW-0812">Transmembrane</keyword>
<feature type="transmembrane region" description="Helical" evidence="1">
    <location>
        <begin position="97"/>
        <end position="117"/>
    </location>
</feature>